<comment type="caution">
    <text evidence="5">The sequence shown here is derived from an EMBL/GenBank/DDBJ whole genome shotgun (WGS) entry which is preliminary data.</text>
</comment>
<dbReference type="InterPro" id="IPR025828">
    <property type="entry name" value="Put_sensor_dom"/>
</dbReference>
<evidence type="ECO:0000259" key="3">
    <source>
        <dbReference type="Pfam" id="PF07730"/>
    </source>
</evidence>
<evidence type="ECO:0000313" key="5">
    <source>
        <dbReference type="EMBL" id="MCG7323421.1"/>
    </source>
</evidence>
<feature type="transmembrane region" description="Helical" evidence="2">
    <location>
        <begin position="6"/>
        <end position="39"/>
    </location>
</feature>
<feature type="transmembrane region" description="Helical" evidence="2">
    <location>
        <begin position="90"/>
        <end position="112"/>
    </location>
</feature>
<keyword evidence="2" id="KW-1133">Transmembrane helix</keyword>
<keyword evidence="2" id="KW-0472">Membrane</keyword>
<feature type="domain" description="Putative sensor" evidence="4">
    <location>
        <begin position="2"/>
        <end position="183"/>
    </location>
</feature>
<protein>
    <submittedName>
        <fullName evidence="5">Sensor domain-containing protein</fullName>
    </submittedName>
</protein>
<keyword evidence="6" id="KW-1185">Reference proteome</keyword>
<dbReference type="Pfam" id="PF13796">
    <property type="entry name" value="Sensor"/>
    <property type="match status" value="1"/>
</dbReference>
<dbReference type="EMBL" id="JAKRCV010000075">
    <property type="protein sequence ID" value="MCG7323421.1"/>
    <property type="molecule type" value="Genomic_DNA"/>
</dbReference>
<feature type="domain" description="Signal transduction histidine kinase subgroup 3 dimerisation and phosphoacceptor" evidence="3">
    <location>
        <begin position="212"/>
        <end position="276"/>
    </location>
</feature>
<evidence type="ECO:0000259" key="4">
    <source>
        <dbReference type="Pfam" id="PF13796"/>
    </source>
</evidence>
<dbReference type="Pfam" id="PF07730">
    <property type="entry name" value="HisKA_3"/>
    <property type="match status" value="1"/>
</dbReference>
<dbReference type="Gene3D" id="1.20.5.1930">
    <property type="match status" value="1"/>
</dbReference>
<feature type="compositionally biased region" description="Low complexity" evidence="1">
    <location>
        <begin position="299"/>
        <end position="347"/>
    </location>
</feature>
<accession>A0ABS9Q6B2</accession>
<dbReference type="InterPro" id="IPR011712">
    <property type="entry name" value="Sig_transdc_His_kin_sub3_dim/P"/>
</dbReference>
<feature type="region of interest" description="Disordered" evidence="1">
    <location>
        <begin position="287"/>
        <end position="379"/>
    </location>
</feature>
<sequence length="379" mass="40460">MGFPLYLAGFIPIVVLLAVGGATMMMAVGVPVVVAGLVLTQGTAAVERALKRSLLGARLPEPVAVAHPRDPGVVCQVTSLFRDRQRWGDAVFSLLAWAPTCAFWSVAFSWWVTILAGLSYPAWQCYLPEGELGDGMATWLNLPDEYWAHALCNVALGLLLLALAPIAMRGLSRAQAGVNGWLLEAPTRTLRLEQAHRRQLADTREGELGSLQRLERDIHDGAQQRLVRLQMDLARAERQWDRAPEAARGLLASATEQAHVALDDLRAATRGIAPPVLLDRGLAAALGRSSPAAPPSPPASAWTCRGSTSATRPRSTSASPRPSPTPRSTRAPPASTSASTWTAPGSWRRSRTTASGVRTSARAPASRAWTGAWQVSGAT</sequence>
<feature type="transmembrane region" description="Helical" evidence="2">
    <location>
        <begin position="146"/>
        <end position="167"/>
    </location>
</feature>
<keyword evidence="2" id="KW-0812">Transmembrane</keyword>
<dbReference type="Proteomes" id="UP001521931">
    <property type="component" value="Unassembled WGS sequence"/>
</dbReference>
<reference evidence="5 6" key="1">
    <citation type="submission" date="2022-02" db="EMBL/GenBank/DDBJ databases">
        <title>Uncovering new skin microbiome diversity through culturing and metagenomics.</title>
        <authorList>
            <person name="Conlan S."/>
            <person name="Deming C."/>
            <person name="Nisc Comparative Sequencing Program N."/>
            <person name="Segre J.A."/>
        </authorList>
    </citation>
    <scope>NUCLEOTIDE SEQUENCE [LARGE SCALE GENOMIC DNA]</scope>
    <source>
        <strain evidence="5 6">ACRQZ</strain>
    </source>
</reference>
<evidence type="ECO:0000313" key="6">
    <source>
        <dbReference type="Proteomes" id="UP001521931"/>
    </source>
</evidence>
<organism evidence="5 6">
    <name type="scientific">Arsenicicoccus bolidensis</name>
    <dbReference type="NCBI Taxonomy" id="229480"/>
    <lineage>
        <taxon>Bacteria</taxon>
        <taxon>Bacillati</taxon>
        <taxon>Actinomycetota</taxon>
        <taxon>Actinomycetes</taxon>
        <taxon>Micrococcales</taxon>
        <taxon>Intrasporangiaceae</taxon>
        <taxon>Arsenicicoccus</taxon>
    </lineage>
</organism>
<evidence type="ECO:0000256" key="2">
    <source>
        <dbReference type="SAM" id="Phobius"/>
    </source>
</evidence>
<name>A0ABS9Q6B2_9MICO</name>
<evidence type="ECO:0000256" key="1">
    <source>
        <dbReference type="SAM" id="MobiDB-lite"/>
    </source>
</evidence>
<gene>
    <name evidence="5" type="ORF">MHL29_16195</name>
</gene>
<proteinExistence type="predicted"/>